<gene>
    <name evidence="1" type="ORF">CEXT_588461</name>
</gene>
<dbReference type="EMBL" id="BPLR01012602">
    <property type="protein sequence ID" value="GIY55061.1"/>
    <property type="molecule type" value="Genomic_DNA"/>
</dbReference>
<name>A0AAV4UB68_CAEEX</name>
<dbReference type="AlphaFoldDB" id="A0AAV4UB68"/>
<evidence type="ECO:0000313" key="2">
    <source>
        <dbReference type="Proteomes" id="UP001054945"/>
    </source>
</evidence>
<organism evidence="1 2">
    <name type="scientific">Caerostris extrusa</name>
    <name type="common">Bark spider</name>
    <name type="synonym">Caerostris bankana</name>
    <dbReference type="NCBI Taxonomy" id="172846"/>
    <lineage>
        <taxon>Eukaryota</taxon>
        <taxon>Metazoa</taxon>
        <taxon>Ecdysozoa</taxon>
        <taxon>Arthropoda</taxon>
        <taxon>Chelicerata</taxon>
        <taxon>Arachnida</taxon>
        <taxon>Araneae</taxon>
        <taxon>Araneomorphae</taxon>
        <taxon>Entelegynae</taxon>
        <taxon>Araneoidea</taxon>
        <taxon>Araneidae</taxon>
        <taxon>Caerostris</taxon>
    </lineage>
</organism>
<keyword evidence="2" id="KW-1185">Reference proteome</keyword>
<accession>A0AAV4UB68</accession>
<reference evidence="1 2" key="1">
    <citation type="submission" date="2021-06" db="EMBL/GenBank/DDBJ databases">
        <title>Caerostris extrusa draft genome.</title>
        <authorList>
            <person name="Kono N."/>
            <person name="Arakawa K."/>
        </authorList>
    </citation>
    <scope>NUCLEOTIDE SEQUENCE [LARGE SCALE GENOMIC DNA]</scope>
</reference>
<evidence type="ECO:0000313" key="1">
    <source>
        <dbReference type="EMBL" id="GIY55061.1"/>
    </source>
</evidence>
<sequence length="87" mass="9863">MVGACSMYGGYRELQIFIRSKALMHCGPIALFRGKALWSKYPNHVLNVAAVIKNRYRAKINVEKQVRVDASSLISRFEGDLQVHPSR</sequence>
<dbReference type="Proteomes" id="UP001054945">
    <property type="component" value="Unassembled WGS sequence"/>
</dbReference>
<protein>
    <submittedName>
        <fullName evidence="1">Uncharacterized protein</fullName>
    </submittedName>
</protein>
<proteinExistence type="predicted"/>
<comment type="caution">
    <text evidence="1">The sequence shown here is derived from an EMBL/GenBank/DDBJ whole genome shotgun (WGS) entry which is preliminary data.</text>
</comment>